<proteinExistence type="predicted"/>
<dbReference type="RefSeq" id="WP_015685292.1">
    <property type="nucleotide sequence ID" value="NC_017082.1"/>
</dbReference>
<accession>A0AAI8MDC4</accession>
<keyword evidence="1" id="KW-1133">Transmembrane helix</keyword>
<sequence length="63" mass="7122">MTAEIIDLTERRNKRIVRVVRRRPEGFDPYGLVIPAAALVGLAMWSVFIINTFAIVSRARPPT</sequence>
<keyword evidence="1" id="KW-0812">Transmembrane</keyword>
<protein>
    <submittedName>
        <fullName evidence="2">Uncharacterized protein</fullName>
    </submittedName>
</protein>
<keyword evidence="3" id="KW-1185">Reference proteome</keyword>
<organism evidence="2 3">
    <name type="scientific">Bradyrhizobium cosmicum</name>
    <dbReference type="NCBI Taxonomy" id="1404864"/>
    <lineage>
        <taxon>Bacteria</taxon>
        <taxon>Pseudomonadati</taxon>
        <taxon>Pseudomonadota</taxon>
        <taxon>Alphaproteobacteria</taxon>
        <taxon>Hyphomicrobiales</taxon>
        <taxon>Nitrobacteraceae</taxon>
        <taxon>Bradyrhizobium</taxon>
    </lineage>
</organism>
<gene>
    <name evidence="2" type="ORF">S23_27600</name>
</gene>
<evidence type="ECO:0000256" key="1">
    <source>
        <dbReference type="SAM" id="Phobius"/>
    </source>
</evidence>
<evidence type="ECO:0000313" key="3">
    <source>
        <dbReference type="Proteomes" id="UP000007886"/>
    </source>
</evidence>
<name>A0AAI8MDC4_9BRAD</name>
<evidence type="ECO:0000313" key="2">
    <source>
        <dbReference type="EMBL" id="BAL75972.1"/>
    </source>
</evidence>
<feature type="transmembrane region" description="Helical" evidence="1">
    <location>
        <begin position="32"/>
        <end position="56"/>
    </location>
</feature>
<dbReference type="Proteomes" id="UP000007886">
    <property type="component" value="Chromosome"/>
</dbReference>
<keyword evidence="1" id="KW-0472">Membrane</keyword>
<dbReference type="KEGG" id="brs:S23_27600"/>
<reference evidence="2 3" key="1">
    <citation type="journal article" date="2012" name="Microbes Environ.">
        <title>Complete genome sequence of Bradyrhizobium sp. S23321: insights into symbiosis evolution in soil oligotrophs.</title>
        <authorList>
            <person name="Okubo T."/>
            <person name="Tsukui T."/>
            <person name="Maita H."/>
            <person name="Okamoto S."/>
            <person name="Oshima K."/>
            <person name="Fujisawa T."/>
            <person name="Saito A."/>
            <person name="Futamata H."/>
            <person name="Hattori R."/>
            <person name="Shimomura Y."/>
            <person name="Haruta S."/>
            <person name="Morimoto S."/>
            <person name="Wang Y."/>
            <person name="Sakai Y."/>
            <person name="Hattori M."/>
            <person name="Aizawa S."/>
            <person name="Nagashima K.V.P."/>
            <person name="Masuda S."/>
            <person name="Hattori T."/>
            <person name="Yamashita A."/>
            <person name="Bao Z."/>
            <person name="Hayatsu M."/>
            <person name="Kajiya-Kanegae H."/>
            <person name="Yoshinaga I."/>
            <person name="Sakamoto K."/>
            <person name="Toyota K."/>
            <person name="Nakao M."/>
            <person name="Kohara M."/>
            <person name="Anda M."/>
            <person name="Niwa R."/>
            <person name="Jung-Hwan P."/>
            <person name="Sameshima-Saito R."/>
            <person name="Tokuda S."/>
            <person name="Yamamoto S."/>
            <person name="Yamamoto S."/>
            <person name="Yokoyama T."/>
            <person name="Akutsu T."/>
            <person name="Nakamura Y."/>
            <person name="Nakahira-Yanaka Y."/>
            <person name="Takada Hoshino Y."/>
            <person name="Hirakawa H."/>
            <person name="Mitsui H."/>
            <person name="Terasawa K."/>
            <person name="Itakura M."/>
            <person name="Sato S."/>
            <person name="Ikeda-Ohtsubo W."/>
            <person name="Sakakura N."/>
            <person name="Kaminuma E."/>
            <person name="Minamisawa K."/>
        </authorList>
    </citation>
    <scope>NUCLEOTIDE SEQUENCE [LARGE SCALE GENOMIC DNA]</scope>
    <source>
        <strain evidence="2 3">S23321</strain>
    </source>
</reference>
<dbReference type="AlphaFoldDB" id="A0AAI8MDC4"/>
<dbReference type="EMBL" id="AP012279">
    <property type="protein sequence ID" value="BAL75972.1"/>
    <property type="molecule type" value="Genomic_DNA"/>
</dbReference>